<gene>
    <name evidence="2" type="ORF">HPP92_002709</name>
</gene>
<dbReference type="Proteomes" id="UP000639772">
    <property type="component" value="Chromosome 1"/>
</dbReference>
<evidence type="ECO:0000313" key="3">
    <source>
        <dbReference type="Proteomes" id="UP000639772"/>
    </source>
</evidence>
<sequence>MARHPPFLSPRPPSASWDPSDDGQPQPPSSVHRQLDPLILASLPVLLFSGIGDEGGDEEFGECAVCLNEFEEGRRSAVKAVKEAEAPCSCAIAPVEPSAATVEVEMGSSSSAYSGGEVGIDVPTEGFSGREEQVVLGFESPAEQNLKSASGRIELIRRLLMGNPRFLRDGSSGSEPDMERGVGAARPPPPPPS</sequence>
<feature type="region of interest" description="Disordered" evidence="1">
    <location>
        <begin position="164"/>
        <end position="193"/>
    </location>
</feature>
<reference evidence="2 3" key="1">
    <citation type="journal article" date="2020" name="Nat. Food">
        <title>A phased Vanilla planifolia genome enables genetic improvement of flavour and production.</title>
        <authorList>
            <person name="Hasing T."/>
            <person name="Tang H."/>
            <person name="Brym M."/>
            <person name="Khazi F."/>
            <person name="Huang T."/>
            <person name="Chambers A.H."/>
        </authorList>
    </citation>
    <scope>NUCLEOTIDE SEQUENCE [LARGE SCALE GENOMIC DNA]</scope>
    <source>
        <tissue evidence="2">Leaf</tissue>
    </source>
</reference>
<comment type="caution">
    <text evidence="2">The sequence shown here is derived from an EMBL/GenBank/DDBJ whole genome shotgun (WGS) entry which is preliminary data.</text>
</comment>
<accession>A0A835SF51</accession>
<dbReference type="EMBL" id="JADCNM010000001">
    <property type="protein sequence ID" value="KAG0502637.1"/>
    <property type="molecule type" value="Genomic_DNA"/>
</dbReference>
<evidence type="ECO:0000256" key="1">
    <source>
        <dbReference type="SAM" id="MobiDB-lite"/>
    </source>
</evidence>
<dbReference type="AlphaFoldDB" id="A0A835SF51"/>
<organism evidence="2 3">
    <name type="scientific">Vanilla planifolia</name>
    <name type="common">Vanilla</name>
    <dbReference type="NCBI Taxonomy" id="51239"/>
    <lineage>
        <taxon>Eukaryota</taxon>
        <taxon>Viridiplantae</taxon>
        <taxon>Streptophyta</taxon>
        <taxon>Embryophyta</taxon>
        <taxon>Tracheophyta</taxon>
        <taxon>Spermatophyta</taxon>
        <taxon>Magnoliopsida</taxon>
        <taxon>Liliopsida</taxon>
        <taxon>Asparagales</taxon>
        <taxon>Orchidaceae</taxon>
        <taxon>Vanilloideae</taxon>
        <taxon>Vanilleae</taxon>
        <taxon>Vanilla</taxon>
    </lineage>
</organism>
<proteinExistence type="predicted"/>
<dbReference type="OrthoDB" id="8062037at2759"/>
<feature type="region of interest" description="Disordered" evidence="1">
    <location>
        <begin position="1"/>
        <end position="34"/>
    </location>
</feature>
<name>A0A835SF51_VANPL</name>
<protein>
    <submittedName>
        <fullName evidence="2">Uncharacterized protein</fullName>
    </submittedName>
</protein>
<evidence type="ECO:0000313" key="2">
    <source>
        <dbReference type="EMBL" id="KAG0502637.1"/>
    </source>
</evidence>